<feature type="transmembrane region" description="Helical" evidence="7">
    <location>
        <begin position="262"/>
        <end position="290"/>
    </location>
</feature>
<dbReference type="PANTHER" id="PTHR48090:SF1">
    <property type="entry name" value="PROPHAGE BACTOPRENOL GLUCOSYL TRANSFERASE HOMOLOG"/>
    <property type="match status" value="1"/>
</dbReference>
<evidence type="ECO:0000256" key="4">
    <source>
        <dbReference type="ARBA" id="ARBA00022692"/>
    </source>
</evidence>
<accession>A0ABV9GKJ8</accession>
<feature type="transmembrane region" description="Helical" evidence="7">
    <location>
        <begin position="236"/>
        <end position="256"/>
    </location>
</feature>
<dbReference type="EMBL" id="JBHSFW010000003">
    <property type="protein sequence ID" value="MFC4618824.1"/>
    <property type="molecule type" value="Genomic_DNA"/>
</dbReference>
<dbReference type="InterPro" id="IPR050256">
    <property type="entry name" value="Glycosyltransferase_2"/>
</dbReference>
<evidence type="ECO:0000256" key="3">
    <source>
        <dbReference type="ARBA" id="ARBA00022679"/>
    </source>
</evidence>
<gene>
    <name evidence="9" type="ORF">ACFO4N_08745</name>
</gene>
<dbReference type="InterPro" id="IPR001173">
    <property type="entry name" value="Glyco_trans_2-like"/>
</dbReference>
<evidence type="ECO:0000313" key="9">
    <source>
        <dbReference type="EMBL" id="MFC4618824.1"/>
    </source>
</evidence>
<keyword evidence="4 7" id="KW-0812">Transmembrane</keyword>
<comment type="subcellular location">
    <subcellularLocation>
        <location evidence="1">Membrane</location>
        <topology evidence="1">Multi-pass membrane protein</topology>
    </subcellularLocation>
</comment>
<evidence type="ECO:0000313" key="10">
    <source>
        <dbReference type="Proteomes" id="UP001596022"/>
    </source>
</evidence>
<dbReference type="Pfam" id="PF00535">
    <property type="entry name" value="Glycos_transf_2"/>
    <property type="match status" value="1"/>
</dbReference>
<name>A0ABV9GKJ8_9BACL</name>
<evidence type="ECO:0000259" key="8">
    <source>
        <dbReference type="Pfam" id="PF00535"/>
    </source>
</evidence>
<organism evidence="9 10">
    <name type="scientific">Camelliibacillus cellulosilyticus</name>
    <dbReference type="NCBI Taxonomy" id="2174486"/>
    <lineage>
        <taxon>Bacteria</taxon>
        <taxon>Bacillati</taxon>
        <taxon>Bacillota</taxon>
        <taxon>Bacilli</taxon>
        <taxon>Bacillales</taxon>
        <taxon>Sporolactobacillaceae</taxon>
        <taxon>Camelliibacillus</taxon>
    </lineage>
</organism>
<keyword evidence="3 9" id="KW-0808">Transferase</keyword>
<dbReference type="Proteomes" id="UP001596022">
    <property type="component" value="Unassembled WGS sequence"/>
</dbReference>
<evidence type="ECO:0000256" key="2">
    <source>
        <dbReference type="ARBA" id="ARBA00022676"/>
    </source>
</evidence>
<reference evidence="10" key="1">
    <citation type="journal article" date="2019" name="Int. J. Syst. Evol. Microbiol.">
        <title>The Global Catalogue of Microorganisms (GCM) 10K type strain sequencing project: providing services to taxonomists for standard genome sequencing and annotation.</title>
        <authorList>
            <consortium name="The Broad Institute Genomics Platform"/>
            <consortium name="The Broad Institute Genome Sequencing Center for Infectious Disease"/>
            <person name="Wu L."/>
            <person name="Ma J."/>
        </authorList>
    </citation>
    <scope>NUCLEOTIDE SEQUENCE [LARGE SCALE GENOMIC DNA]</scope>
    <source>
        <strain evidence="10">CGMCC 1.16306</strain>
    </source>
</reference>
<keyword evidence="2 9" id="KW-0328">Glycosyltransferase</keyword>
<dbReference type="RefSeq" id="WP_376845925.1">
    <property type="nucleotide sequence ID" value="NZ_JBHSFW010000003.1"/>
</dbReference>
<evidence type="ECO:0000256" key="7">
    <source>
        <dbReference type="SAM" id="Phobius"/>
    </source>
</evidence>
<evidence type="ECO:0000256" key="6">
    <source>
        <dbReference type="ARBA" id="ARBA00023136"/>
    </source>
</evidence>
<keyword evidence="6 7" id="KW-0472">Membrane</keyword>
<dbReference type="Gene3D" id="3.90.550.10">
    <property type="entry name" value="Spore Coat Polysaccharide Biosynthesis Protein SpsA, Chain A"/>
    <property type="match status" value="1"/>
</dbReference>
<feature type="domain" description="Glycosyltransferase 2-like" evidence="8">
    <location>
        <begin position="9"/>
        <end position="162"/>
    </location>
</feature>
<dbReference type="GO" id="GO:0016757">
    <property type="term" value="F:glycosyltransferase activity"/>
    <property type="evidence" value="ECO:0007669"/>
    <property type="project" value="UniProtKB-KW"/>
</dbReference>
<dbReference type="EC" id="2.4.-.-" evidence="9"/>
<protein>
    <submittedName>
        <fullName evidence="9">Glycosyltransferase family 2 protein</fullName>
        <ecNumber evidence="9">2.4.-.-</ecNumber>
    </submittedName>
</protein>
<dbReference type="SUPFAM" id="SSF53448">
    <property type="entry name" value="Nucleotide-diphospho-sugar transferases"/>
    <property type="match status" value="1"/>
</dbReference>
<proteinExistence type="predicted"/>
<dbReference type="InterPro" id="IPR029044">
    <property type="entry name" value="Nucleotide-diphossugar_trans"/>
</dbReference>
<sequence length="338" mass="39142">MRTFGPFISVVTPVYGCDTCLYELYRRLKATLEALTDRFEIIMVNDASPDKSWSVIRSLSEKDRRVKGLKFSRNFGQHYAITAGLDVSSGDWVVVMDCDLQDQPEEIKRLFEKALEGYDIVFARRAHRQDSWVKRLQSRLFYKVYDYFTEERFDHTIANFSICSRQVVNELVKMRERSRSYPLFLKWLGFKWAAIDVKHAERASGKSSYTWSKLINFAIESIVSQSNKPLRLSIKFGFFIALMSLIYGAFLIYKYFFLYQPIAGWTSVMVSIYFIGGLLFANLGILGLYIGKTFDEMKARPLYIVQQTVGFGDRVGPWPSVTISDQPTGRNHHGGWRD</sequence>
<dbReference type="PANTHER" id="PTHR48090">
    <property type="entry name" value="UNDECAPRENYL-PHOSPHATE 4-DEOXY-4-FORMAMIDO-L-ARABINOSE TRANSFERASE-RELATED"/>
    <property type="match status" value="1"/>
</dbReference>
<keyword evidence="5 7" id="KW-1133">Transmembrane helix</keyword>
<comment type="caution">
    <text evidence="9">The sequence shown here is derived from an EMBL/GenBank/DDBJ whole genome shotgun (WGS) entry which is preliminary data.</text>
</comment>
<evidence type="ECO:0000256" key="1">
    <source>
        <dbReference type="ARBA" id="ARBA00004141"/>
    </source>
</evidence>
<keyword evidence="10" id="KW-1185">Reference proteome</keyword>
<dbReference type="CDD" id="cd04187">
    <property type="entry name" value="DPM1_like_bac"/>
    <property type="match status" value="1"/>
</dbReference>
<evidence type="ECO:0000256" key="5">
    <source>
        <dbReference type="ARBA" id="ARBA00022989"/>
    </source>
</evidence>